<keyword evidence="1" id="KW-0812">Transmembrane</keyword>
<keyword evidence="1" id="KW-0472">Membrane</keyword>
<gene>
    <name evidence="3" type="ORF">HPLM_LOCUS10305</name>
</gene>
<evidence type="ECO:0000259" key="2">
    <source>
        <dbReference type="Pfam" id="PF10328"/>
    </source>
</evidence>
<feature type="transmembrane region" description="Helical" evidence="1">
    <location>
        <begin position="328"/>
        <end position="357"/>
    </location>
</feature>
<dbReference type="AlphaFoldDB" id="A0A0N4WHF5"/>
<feature type="transmembrane region" description="Helical" evidence="1">
    <location>
        <begin position="271"/>
        <end position="294"/>
    </location>
</feature>
<dbReference type="PANTHER" id="PTHR23017:SF3">
    <property type="entry name" value="G-PROTEIN COUPLED RECEPTORS FAMILY 1 PROFILE DOMAIN-CONTAINING PROTEIN"/>
    <property type="match status" value="1"/>
</dbReference>
<dbReference type="InterPro" id="IPR019430">
    <property type="entry name" value="7TM_GPCR_serpentine_rcpt_Srx"/>
</dbReference>
<feature type="transmembrane region" description="Helical" evidence="1">
    <location>
        <begin position="143"/>
        <end position="160"/>
    </location>
</feature>
<keyword evidence="1" id="KW-1133">Transmembrane helix</keyword>
<dbReference type="SUPFAM" id="SSF81321">
    <property type="entry name" value="Family A G protein-coupled receptor-like"/>
    <property type="match status" value="1"/>
</dbReference>
<feature type="domain" description="7TM GPCR serpentine receptor class x (Srx)" evidence="2">
    <location>
        <begin position="17"/>
        <end position="71"/>
    </location>
</feature>
<reference evidence="3 4" key="2">
    <citation type="submission" date="2018-11" db="EMBL/GenBank/DDBJ databases">
        <authorList>
            <consortium name="Pathogen Informatics"/>
        </authorList>
    </citation>
    <scope>NUCLEOTIDE SEQUENCE [LARGE SCALE GENOMIC DNA]</scope>
    <source>
        <strain evidence="3 4">MHpl1</strain>
    </source>
</reference>
<feature type="domain" description="7TM GPCR serpentine receptor class x (Srx)" evidence="2">
    <location>
        <begin position="144"/>
        <end position="186"/>
    </location>
</feature>
<dbReference type="EMBL" id="UZAF01017260">
    <property type="protein sequence ID" value="VDO39772.1"/>
    <property type="molecule type" value="Genomic_DNA"/>
</dbReference>
<protein>
    <submittedName>
        <fullName evidence="5">G_PROTEIN_RECEP_F1_2 domain-containing protein</fullName>
    </submittedName>
</protein>
<organism evidence="5">
    <name type="scientific">Haemonchus placei</name>
    <name type="common">Barber's pole worm</name>
    <dbReference type="NCBI Taxonomy" id="6290"/>
    <lineage>
        <taxon>Eukaryota</taxon>
        <taxon>Metazoa</taxon>
        <taxon>Ecdysozoa</taxon>
        <taxon>Nematoda</taxon>
        <taxon>Chromadorea</taxon>
        <taxon>Rhabditida</taxon>
        <taxon>Rhabditina</taxon>
        <taxon>Rhabditomorpha</taxon>
        <taxon>Strongyloidea</taxon>
        <taxon>Trichostrongylidae</taxon>
        <taxon>Haemonchus</taxon>
    </lineage>
</organism>
<evidence type="ECO:0000256" key="1">
    <source>
        <dbReference type="SAM" id="Phobius"/>
    </source>
</evidence>
<feature type="transmembrane region" description="Helical" evidence="1">
    <location>
        <begin position="12"/>
        <end position="35"/>
    </location>
</feature>
<dbReference type="Proteomes" id="UP000268014">
    <property type="component" value="Unassembled WGS sequence"/>
</dbReference>
<keyword evidence="4" id="KW-1185">Reference proteome</keyword>
<evidence type="ECO:0000313" key="4">
    <source>
        <dbReference type="Proteomes" id="UP000268014"/>
    </source>
</evidence>
<dbReference type="PANTHER" id="PTHR23017">
    <property type="entry name" value="SERPENTINE RECEPTOR, CLASS X"/>
    <property type="match status" value="1"/>
</dbReference>
<dbReference type="Pfam" id="PF10328">
    <property type="entry name" value="7TM_GPCR_Srx"/>
    <property type="match status" value="2"/>
</dbReference>
<reference evidence="5" key="1">
    <citation type="submission" date="2017-02" db="UniProtKB">
        <authorList>
            <consortium name="WormBaseParasite"/>
        </authorList>
    </citation>
    <scope>IDENTIFICATION</scope>
</reference>
<evidence type="ECO:0000313" key="3">
    <source>
        <dbReference type="EMBL" id="VDO39772.1"/>
    </source>
</evidence>
<dbReference type="OrthoDB" id="10009520at2759"/>
<feature type="transmembrane region" description="Helical" evidence="1">
    <location>
        <begin position="55"/>
        <end position="74"/>
    </location>
</feature>
<dbReference type="WBParaSite" id="HPLM_0001031301-mRNA-1">
    <property type="protein sequence ID" value="HPLM_0001031301-mRNA-1"/>
    <property type="gene ID" value="HPLM_0001031301"/>
</dbReference>
<evidence type="ECO:0000313" key="5">
    <source>
        <dbReference type="WBParaSite" id="HPLM_0001031301-mRNA-1"/>
    </source>
</evidence>
<accession>A0A0N4WHF5</accession>
<sequence length="391" mass="43575">MDTERKDEIVAGVIMLIISAFGNVVNIAVVILLYRTPSFHNAFGLICASHLIADIGVLLIFSFWAAPAALLSVFSVRKTKVILAVFWIVSAANVFAYFWSMFAKYFSFFPDREYFHLVSIDRFGQCCSNFTPTLFSRVYDEKGCVQTLTFALAVLSFFVLSKFMESKWGIFVTTTCVWEIAHAVDGNLACNLFINTDTSTTYTASGAIQSGMRSMSAVELRSYQASSMWSYQLCCLYSGPSEGETCRVGYDDIECGLFWVKLAVDVRAFALILYTPVFGLACMMGIPLFILIAFPTFLAERIYNHATLQTDYLSTPEKVLLAFKMVSVFLAGVPVGLFLALNSIITAALVVVMYILFTILKTTPYAKVSKQVAIDRKSNYKQVTRRVTLST</sequence>
<name>A0A0N4WHF5_HAEPC</name>
<proteinExistence type="predicted"/>
<feature type="transmembrane region" description="Helical" evidence="1">
    <location>
        <begin position="81"/>
        <end position="102"/>
    </location>
</feature>